<gene>
    <name evidence="2" type="ORF">BAR1_07260</name>
</gene>
<dbReference type="Gene3D" id="3.10.310.50">
    <property type="match status" value="1"/>
</dbReference>
<feature type="transmembrane region" description="Helical" evidence="1">
    <location>
        <begin position="187"/>
        <end position="208"/>
    </location>
</feature>
<sequence length="233" mass="25976">MKPIFQIFLLAFSILFTGYPPDSGELHADSPTATGLVVQDNAGMLPADTVQALRAIQSDHPTPPIWIATANKTQISTNPRGFTFYALDVFRDLGLPAIPDSILLVYDADTPQFRVVFGNAYTPERQHRIRKAIKLAALPLLRKFDAKNAHIYALKALMKALPENQADKSITKLPPADRTTETTTPLYYTWGAGALIMLILGGGFIWSYRKSTASRRARAARISAYKRRWWNKS</sequence>
<dbReference type="Proteomes" id="UP000261704">
    <property type="component" value="Chromosome"/>
</dbReference>
<evidence type="ECO:0000313" key="2">
    <source>
        <dbReference type="EMBL" id="AXX97745.1"/>
    </source>
</evidence>
<keyword evidence="1" id="KW-0472">Membrane</keyword>
<dbReference type="EMBL" id="CP032125">
    <property type="protein sequence ID" value="AXX97745.1"/>
    <property type="molecule type" value="Genomic_DNA"/>
</dbReference>
<proteinExistence type="predicted"/>
<keyword evidence="1" id="KW-1133">Transmembrane helix</keyword>
<dbReference type="KEGG" id="pamo:BAR1_07260"/>
<protein>
    <submittedName>
        <fullName evidence="2">TPM domain-containing protein</fullName>
    </submittedName>
</protein>
<accession>A0A347UFW7</accession>
<name>A0A347UFW7_9RHOB</name>
<keyword evidence="3" id="KW-1185">Reference proteome</keyword>
<keyword evidence="1" id="KW-0812">Transmembrane</keyword>
<evidence type="ECO:0000256" key="1">
    <source>
        <dbReference type="SAM" id="Phobius"/>
    </source>
</evidence>
<dbReference type="AlphaFoldDB" id="A0A347UFW7"/>
<organism evidence="2 3">
    <name type="scientific">Profundibacter amoris</name>
    <dbReference type="NCBI Taxonomy" id="2171755"/>
    <lineage>
        <taxon>Bacteria</taxon>
        <taxon>Pseudomonadati</taxon>
        <taxon>Pseudomonadota</taxon>
        <taxon>Alphaproteobacteria</taxon>
        <taxon>Rhodobacterales</taxon>
        <taxon>Paracoccaceae</taxon>
        <taxon>Profundibacter</taxon>
    </lineage>
</organism>
<evidence type="ECO:0000313" key="3">
    <source>
        <dbReference type="Proteomes" id="UP000261704"/>
    </source>
</evidence>
<reference evidence="2 3" key="1">
    <citation type="submission" date="2018-09" db="EMBL/GenBank/DDBJ databases">
        <title>Profundibacter amoris BAR1 gen. nov., sp. nov., a new member of the Roseobacter clade isolated at Lokis Castle Vent Field on the Arctic Mid-Oceanic Ridge.</title>
        <authorList>
            <person name="Le Moine Bauer S."/>
            <person name="Sjoeberg A.G."/>
            <person name="L'Haridon S."/>
            <person name="Stokke R."/>
            <person name="Roalkvam I."/>
            <person name="Steen I.H."/>
            <person name="Dahle H."/>
        </authorList>
    </citation>
    <scope>NUCLEOTIDE SEQUENCE [LARGE SCALE GENOMIC DNA]</scope>
    <source>
        <strain evidence="2 3">BAR1</strain>
    </source>
</reference>